<proteinExistence type="predicted"/>
<gene>
    <name evidence="2" type="ORF">H6G24_17255</name>
</gene>
<dbReference type="RefSeq" id="WP_190544266.1">
    <property type="nucleotide sequence ID" value="NZ_CAWPNO010000058.1"/>
</dbReference>
<feature type="region of interest" description="Disordered" evidence="1">
    <location>
        <begin position="49"/>
        <end position="71"/>
    </location>
</feature>
<sequence>MNRPQNNVWIFLYTALLASLLAMLLGFDGKVSLQVTPFNFTVIIDASPTSRGIDLPLPEVNSQSPAQLPEQ</sequence>
<feature type="compositionally biased region" description="Polar residues" evidence="1">
    <location>
        <begin position="60"/>
        <end position="71"/>
    </location>
</feature>
<dbReference type="EMBL" id="JACJQH010000026">
    <property type="protein sequence ID" value="MBD2197228.1"/>
    <property type="molecule type" value="Genomic_DNA"/>
</dbReference>
<comment type="caution">
    <text evidence="2">The sequence shown here is derived from an EMBL/GenBank/DDBJ whole genome shotgun (WGS) entry which is preliminary data.</text>
</comment>
<protein>
    <submittedName>
        <fullName evidence="2">Uncharacterized protein</fullName>
    </submittedName>
</protein>
<keyword evidence="3" id="KW-1185">Reference proteome</keyword>
<evidence type="ECO:0000256" key="1">
    <source>
        <dbReference type="SAM" id="MobiDB-lite"/>
    </source>
</evidence>
<reference evidence="2 3" key="1">
    <citation type="journal article" date="2020" name="ISME J.">
        <title>Comparative genomics reveals insights into cyanobacterial evolution and habitat adaptation.</title>
        <authorList>
            <person name="Chen M.Y."/>
            <person name="Teng W.K."/>
            <person name="Zhao L."/>
            <person name="Hu C.X."/>
            <person name="Zhou Y.K."/>
            <person name="Han B.P."/>
            <person name="Song L.R."/>
            <person name="Shu W.S."/>
        </authorList>
    </citation>
    <scope>NUCLEOTIDE SEQUENCE [LARGE SCALE GENOMIC DNA]</scope>
    <source>
        <strain evidence="2 3">FACHB-288</strain>
    </source>
</reference>
<evidence type="ECO:0000313" key="3">
    <source>
        <dbReference type="Proteomes" id="UP000658514"/>
    </source>
</evidence>
<accession>A0ABR8AD07</accession>
<name>A0ABR8AD07_9CYAN</name>
<organism evidence="2 3">
    <name type="scientific">Calothrix parietina FACHB-288</name>
    <dbReference type="NCBI Taxonomy" id="2692896"/>
    <lineage>
        <taxon>Bacteria</taxon>
        <taxon>Bacillati</taxon>
        <taxon>Cyanobacteriota</taxon>
        <taxon>Cyanophyceae</taxon>
        <taxon>Nostocales</taxon>
        <taxon>Calotrichaceae</taxon>
        <taxon>Calothrix</taxon>
    </lineage>
</organism>
<dbReference type="Proteomes" id="UP000658514">
    <property type="component" value="Unassembled WGS sequence"/>
</dbReference>
<evidence type="ECO:0000313" key="2">
    <source>
        <dbReference type="EMBL" id="MBD2197228.1"/>
    </source>
</evidence>